<dbReference type="AlphaFoldDB" id="A0A645A4M2"/>
<feature type="domain" description="Type II secretion system protein GspF" evidence="7">
    <location>
        <begin position="18"/>
        <end position="87"/>
    </location>
</feature>
<name>A0A645A4M2_9ZZZZ</name>
<evidence type="ECO:0000256" key="1">
    <source>
        <dbReference type="ARBA" id="ARBA00004651"/>
    </source>
</evidence>
<evidence type="ECO:0000256" key="6">
    <source>
        <dbReference type="SAM" id="Phobius"/>
    </source>
</evidence>
<reference evidence="8" key="1">
    <citation type="submission" date="2019-08" db="EMBL/GenBank/DDBJ databases">
        <authorList>
            <person name="Kucharzyk K."/>
            <person name="Murdoch R.W."/>
            <person name="Higgins S."/>
            <person name="Loffler F."/>
        </authorList>
    </citation>
    <scope>NUCLEOTIDE SEQUENCE</scope>
</reference>
<dbReference type="PANTHER" id="PTHR35007">
    <property type="entry name" value="INTEGRAL MEMBRANE PROTEIN-RELATED"/>
    <property type="match status" value="1"/>
</dbReference>
<evidence type="ECO:0000256" key="4">
    <source>
        <dbReference type="ARBA" id="ARBA00022989"/>
    </source>
</evidence>
<keyword evidence="5 6" id="KW-0472">Membrane</keyword>
<dbReference type="EMBL" id="VSSQ01010590">
    <property type="protein sequence ID" value="MPM44724.1"/>
    <property type="molecule type" value="Genomic_DNA"/>
</dbReference>
<dbReference type="Pfam" id="PF00482">
    <property type="entry name" value="T2SSF"/>
    <property type="match status" value="1"/>
</dbReference>
<keyword evidence="2" id="KW-1003">Cell membrane</keyword>
<dbReference type="GO" id="GO:0005886">
    <property type="term" value="C:plasma membrane"/>
    <property type="evidence" value="ECO:0007669"/>
    <property type="project" value="UniProtKB-SubCell"/>
</dbReference>
<feature type="transmembrane region" description="Helical" evidence="6">
    <location>
        <begin position="106"/>
        <end position="125"/>
    </location>
</feature>
<evidence type="ECO:0000259" key="7">
    <source>
        <dbReference type="Pfam" id="PF00482"/>
    </source>
</evidence>
<evidence type="ECO:0000256" key="2">
    <source>
        <dbReference type="ARBA" id="ARBA00022475"/>
    </source>
</evidence>
<evidence type="ECO:0000313" key="8">
    <source>
        <dbReference type="EMBL" id="MPM44724.1"/>
    </source>
</evidence>
<protein>
    <recommendedName>
        <fullName evidence="7">Type II secretion system protein GspF domain-containing protein</fullName>
    </recommendedName>
</protein>
<evidence type="ECO:0000256" key="5">
    <source>
        <dbReference type="ARBA" id="ARBA00023136"/>
    </source>
</evidence>
<feature type="transmembrane region" description="Helical" evidence="6">
    <location>
        <begin position="73"/>
        <end position="94"/>
    </location>
</feature>
<comment type="caution">
    <text evidence="8">The sequence shown here is derived from an EMBL/GenBank/DDBJ whole genome shotgun (WGS) entry which is preliminary data.</text>
</comment>
<keyword evidence="3 6" id="KW-0812">Transmembrane</keyword>
<keyword evidence="4 6" id="KW-1133">Transmembrane helix</keyword>
<comment type="subcellular location">
    <subcellularLocation>
        <location evidence="1">Cell membrane</location>
        <topology evidence="1">Multi-pass membrane protein</topology>
    </subcellularLocation>
</comment>
<dbReference type="InterPro" id="IPR018076">
    <property type="entry name" value="T2SS_GspF_dom"/>
</dbReference>
<evidence type="ECO:0000256" key="3">
    <source>
        <dbReference type="ARBA" id="ARBA00022692"/>
    </source>
</evidence>
<accession>A0A645A4M2</accession>
<organism evidence="8">
    <name type="scientific">bioreactor metagenome</name>
    <dbReference type="NCBI Taxonomy" id="1076179"/>
    <lineage>
        <taxon>unclassified sequences</taxon>
        <taxon>metagenomes</taxon>
        <taxon>ecological metagenomes</taxon>
    </lineage>
</organism>
<gene>
    <name evidence="8" type="ORF">SDC9_91405</name>
</gene>
<dbReference type="PANTHER" id="PTHR35007:SF1">
    <property type="entry name" value="PILUS ASSEMBLY PROTEIN"/>
    <property type="match status" value="1"/>
</dbReference>
<proteinExistence type="predicted"/>
<sequence length="128" mass="14287">MNVVSDPGHAMAQLERVWHVPEFGLLAAVFRMSSRYGGRADIVLERVAAYIRDRQAAERELHALTAEVRLSSWILALLPVVVGALIMVLNQGYFLRMWNDAAGQKMIFIAAGLQVVGSFFLYRLARIG</sequence>